<dbReference type="RefSeq" id="WP_067615538.1">
    <property type="nucleotide sequence ID" value="NZ_MAGO01000001.1"/>
</dbReference>
<evidence type="ECO:0000313" key="2">
    <source>
        <dbReference type="Proteomes" id="UP000093080"/>
    </source>
</evidence>
<reference evidence="1 2" key="1">
    <citation type="submission" date="2016-06" db="EMBL/GenBank/DDBJ databases">
        <title>Respiratory ammonification of nitrate coupled to the oxidation of elemental sulfur in deep-sea autotrophic thermophilic bacteria.</title>
        <authorList>
            <person name="Slobodkina G.B."/>
            <person name="Mardanov A.V."/>
            <person name="Ravin N.V."/>
            <person name="Frolova A.A."/>
            <person name="Viryasiv M.B."/>
            <person name="Chernyh N.A."/>
            <person name="Bonch-Osmolovskaya E.A."/>
            <person name="Slobodkin A.I."/>
        </authorList>
    </citation>
    <scope>NUCLEOTIDE SEQUENCE [LARGE SCALE GENOMIC DNA]</scope>
    <source>
        <strain evidence="1 2">S69</strain>
    </source>
</reference>
<dbReference type="OrthoDB" id="9429350at2"/>
<dbReference type="AlphaFoldDB" id="A0A1B9F8Z9"/>
<accession>A0A1B9F8Z9</accession>
<keyword evidence="2" id="KW-1185">Reference proteome</keyword>
<sequence length="409" mass="46006">MSLKEKIIARCVKDYAGNEPIIDVGSIFLKLLLFESFILDSIRLKEFKVLVEAIGIEQTLLLLDSGILKINCDPLTIGQTGQAGILEKRKKKGILPLGSFSLDLIQMADKKAFISDCLRNIRPRIFVSRKDFKKLKLAIVNKLIVTPSGIGKDALIGIRTDLLGNANLIRKSISLSILSHLNKKIPPDSLSVKVEQIDDNDYRLESNLEKNLMLSKVDAHKILERGILGIGGLNLKIATMKHFDALTGFKEQEVYLFDEKLKFLFNRVFPHEFERRFTSLLSIVDLPNFDGVGTEFTINIEKFLKIRDSQECKEFRSWLINLDQIDEKEIKERILSLRAKVSRLISSKTGTTVKTLVISGIGLIPAPAASFIGLGLDFLSSFIADKFFKKDGVATFIGQQYPSIFMEKQ</sequence>
<dbReference type="Proteomes" id="UP000093080">
    <property type="component" value="Unassembled WGS sequence"/>
</dbReference>
<proteinExistence type="predicted"/>
<organism evidence="1 2">
    <name type="scientific">Dissulfuribacter thermophilus</name>
    <dbReference type="NCBI Taxonomy" id="1156395"/>
    <lineage>
        <taxon>Bacteria</taxon>
        <taxon>Pseudomonadati</taxon>
        <taxon>Thermodesulfobacteriota</taxon>
        <taxon>Dissulfuribacteria</taxon>
        <taxon>Dissulfuribacterales</taxon>
        <taxon>Dissulfuribacteraceae</taxon>
        <taxon>Dissulfuribacter</taxon>
    </lineage>
</organism>
<gene>
    <name evidence="1" type="ORF">DBT_0203</name>
</gene>
<comment type="caution">
    <text evidence="1">The sequence shown here is derived from an EMBL/GenBank/DDBJ whole genome shotgun (WGS) entry which is preliminary data.</text>
</comment>
<name>A0A1B9F8Z9_9BACT</name>
<evidence type="ECO:0000313" key="1">
    <source>
        <dbReference type="EMBL" id="OCC16386.1"/>
    </source>
</evidence>
<protein>
    <submittedName>
        <fullName evidence="1">Uncharacterized protein</fullName>
    </submittedName>
</protein>
<dbReference type="EMBL" id="MAGO01000001">
    <property type="protein sequence ID" value="OCC16386.1"/>
    <property type="molecule type" value="Genomic_DNA"/>
</dbReference>